<feature type="transmembrane region" description="Helical" evidence="2">
    <location>
        <begin position="5"/>
        <end position="22"/>
    </location>
</feature>
<sequence length="95" mass="10648">MSSKTIFIIIITVLVTVILMNNTEEVEFWIFGIARVPKLAVLGGMFAFGFVFGFLAGRPRRKKVVINDHSSPASPTAEPDDFRPKLSDEDRDYIS</sequence>
<name>A0A2U2PEE6_9SPHI</name>
<keyword evidence="2" id="KW-0472">Membrane</keyword>
<dbReference type="AlphaFoldDB" id="A0A2U2PEE6"/>
<dbReference type="EMBL" id="QEAS01000012">
    <property type="protein sequence ID" value="PWG79743.1"/>
    <property type="molecule type" value="Genomic_DNA"/>
</dbReference>
<gene>
    <name evidence="3" type="ORF">DDR33_15115</name>
</gene>
<proteinExistence type="predicted"/>
<keyword evidence="4" id="KW-1185">Reference proteome</keyword>
<evidence type="ECO:0000313" key="3">
    <source>
        <dbReference type="EMBL" id="PWG79743.1"/>
    </source>
</evidence>
<organism evidence="3 4">
    <name type="scientific">Pararcticibacter amylolyticus</name>
    <dbReference type="NCBI Taxonomy" id="2173175"/>
    <lineage>
        <taxon>Bacteria</taxon>
        <taxon>Pseudomonadati</taxon>
        <taxon>Bacteroidota</taxon>
        <taxon>Sphingobacteriia</taxon>
        <taxon>Sphingobacteriales</taxon>
        <taxon>Sphingobacteriaceae</taxon>
        <taxon>Pararcticibacter</taxon>
    </lineage>
</organism>
<comment type="caution">
    <text evidence="3">The sequence shown here is derived from an EMBL/GenBank/DDBJ whole genome shotgun (WGS) entry which is preliminary data.</text>
</comment>
<protein>
    <recommendedName>
        <fullName evidence="5">LapA family protein</fullName>
    </recommendedName>
</protein>
<feature type="transmembrane region" description="Helical" evidence="2">
    <location>
        <begin position="28"/>
        <end position="55"/>
    </location>
</feature>
<evidence type="ECO:0000313" key="4">
    <source>
        <dbReference type="Proteomes" id="UP000245647"/>
    </source>
</evidence>
<dbReference type="Proteomes" id="UP000245647">
    <property type="component" value="Unassembled WGS sequence"/>
</dbReference>
<feature type="region of interest" description="Disordered" evidence="1">
    <location>
        <begin position="66"/>
        <end position="95"/>
    </location>
</feature>
<reference evidence="3 4" key="1">
    <citation type="submission" date="2018-04" db="EMBL/GenBank/DDBJ databases">
        <title>Pedobacter chongqingensis sp. nov., isolated from a rottenly hemp rope.</title>
        <authorList>
            <person name="Cai Y."/>
        </authorList>
    </citation>
    <scope>NUCLEOTIDE SEQUENCE [LARGE SCALE GENOMIC DNA]</scope>
    <source>
        <strain evidence="3 4">FJ4-8</strain>
    </source>
</reference>
<evidence type="ECO:0000256" key="2">
    <source>
        <dbReference type="SAM" id="Phobius"/>
    </source>
</evidence>
<dbReference type="RefSeq" id="WP_109416642.1">
    <property type="nucleotide sequence ID" value="NZ_QEAS01000012.1"/>
</dbReference>
<keyword evidence="2" id="KW-0812">Transmembrane</keyword>
<accession>A0A2U2PEE6</accession>
<feature type="compositionally biased region" description="Basic and acidic residues" evidence="1">
    <location>
        <begin position="80"/>
        <end position="95"/>
    </location>
</feature>
<evidence type="ECO:0008006" key="5">
    <source>
        <dbReference type="Google" id="ProtNLM"/>
    </source>
</evidence>
<dbReference type="OrthoDB" id="798432at2"/>
<keyword evidence="2" id="KW-1133">Transmembrane helix</keyword>
<evidence type="ECO:0000256" key="1">
    <source>
        <dbReference type="SAM" id="MobiDB-lite"/>
    </source>
</evidence>